<protein>
    <submittedName>
        <fullName evidence="2">Smr/MutS family protein</fullName>
    </submittedName>
</protein>
<dbReference type="PROSITE" id="PS50828">
    <property type="entry name" value="SMR"/>
    <property type="match status" value="1"/>
</dbReference>
<proteinExistence type="predicted"/>
<gene>
    <name evidence="2" type="ORF">ACFOWD_12140</name>
</gene>
<dbReference type="Gene3D" id="3.30.1370.110">
    <property type="match status" value="1"/>
</dbReference>
<keyword evidence="3" id="KW-1185">Reference proteome</keyword>
<reference evidence="3" key="1">
    <citation type="journal article" date="2019" name="Int. J. Syst. Evol. Microbiol.">
        <title>The Global Catalogue of Microorganisms (GCM) 10K type strain sequencing project: providing services to taxonomists for standard genome sequencing and annotation.</title>
        <authorList>
            <consortium name="The Broad Institute Genomics Platform"/>
            <consortium name="The Broad Institute Genome Sequencing Center for Infectious Disease"/>
            <person name="Wu L."/>
            <person name="Ma J."/>
        </authorList>
    </citation>
    <scope>NUCLEOTIDE SEQUENCE [LARGE SCALE GENOMIC DNA]</scope>
    <source>
        <strain evidence="3">CECT 8655</strain>
    </source>
</reference>
<evidence type="ECO:0000313" key="3">
    <source>
        <dbReference type="Proteomes" id="UP001595826"/>
    </source>
</evidence>
<accession>A0ABV8RB13</accession>
<sequence length="181" mass="20658">MRLEIGNKVAVLDDVLKGVVTDVSDNQVIIETEDGMKFSFLATELVRIDKDQHELSKFSDINNPLLKEKTKLNSSKKSLFKKDKNEVVLEVDLHINQLTNSTRGLDNYDMLNLQLDTAKRKVEFAINKRISKIVFIHGVGEGVLKSELLRLLNKYPVKYYDASYKKYGLGATEVYVFQNSN</sequence>
<dbReference type="InterPro" id="IPR036063">
    <property type="entry name" value="Smr_dom_sf"/>
</dbReference>
<dbReference type="Pfam" id="PF01713">
    <property type="entry name" value="Smr"/>
    <property type="match status" value="1"/>
</dbReference>
<organism evidence="2 3">
    <name type="scientific">Polaribacter marinivivus</name>
    <dbReference type="NCBI Taxonomy" id="1524260"/>
    <lineage>
        <taxon>Bacteria</taxon>
        <taxon>Pseudomonadati</taxon>
        <taxon>Bacteroidota</taxon>
        <taxon>Flavobacteriia</taxon>
        <taxon>Flavobacteriales</taxon>
        <taxon>Flavobacteriaceae</taxon>
    </lineage>
</organism>
<dbReference type="Proteomes" id="UP001595826">
    <property type="component" value="Unassembled WGS sequence"/>
</dbReference>
<dbReference type="RefSeq" id="WP_377410907.1">
    <property type="nucleotide sequence ID" value="NZ_JBHSCY010000002.1"/>
</dbReference>
<comment type="caution">
    <text evidence="2">The sequence shown here is derived from an EMBL/GenBank/DDBJ whole genome shotgun (WGS) entry which is preliminary data.</text>
</comment>
<evidence type="ECO:0000313" key="2">
    <source>
        <dbReference type="EMBL" id="MFC4269661.1"/>
    </source>
</evidence>
<name>A0ABV8RB13_9FLAO</name>
<dbReference type="EMBL" id="JBHSCY010000002">
    <property type="protein sequence ID" value="MFC4269661.1"/>
    <property type="molecule type" value="Genomic_DNA"/>
</dbReference>
<dbReference type="InterPro" id="IPR002625">
    <property type="entry name" value="Smr_dom"/>
</dbReference>
<evidence type="ECO:0000259" key="1">
    <source>
        <dbReference type="PROSITE" id="PS50828"/>
    </source>
</evidence>
<feature type="domain" description="Smr" evidence="1">
    <location>
        <begin position="108"/>
        <end position="177"/>
    </location>
</feature>